<comment type="caution">
    <text evidence="1">The sequence shown here is derived from an EMBL/GenBank/DDBJ whole genome shotgun (WGS) entry which is preliminary data.</text>
</comment>
<gene>
    <name evidence="1" type="ORF">J2S17_000462</name>
</gene>
<accession>A0ABU0ADS2</accession>
<evidence type="ECO:0000313" key="2">
    <source>
        <dbReference type="Proteomes" id="UP001238088"/>
    </source>
</evidence>
<dbReference type="Proteomes" id="UP001238088">
    <property type="component" value="Unassembled WGS sequence"/>
</dbReference>
<reference evidence="1 2" key="1">
    <citation type="submission" date="2023-07" db="EMBL/GenBank/DDBJ databases">
        <title>Genomic Encyclopedia of Type Strains, Phase IV (KMG-IV): sequencing the most valuable type-strain genomes for metagenomic binning, comparative biology and taxonomic classification.</title>
        <authorList>
            <person name="Goeker M."/>
        </authorList>
    </citation>
    <scope>NUCLEOTIDE SEQUENCE [LARGE SCALE GENOMIC DNA]</scope>
    <source>
        <strain evidence="1 2">DSM 23494</strain>
    </source>
</reference>
<protein>
    <submittedName>
        <fullName evidence="1">Uncharacterized protein</fullName>
    </submittedName>
</protein>
<keyword evidence="2" id="KW-1185">Reference proteome</keyword>
<sequence length="48" mass="5601">MSNSSFFVTIEKAPSNFCRGLFIKFRHKRQISLHMIIVKMIVDNSRTA</sequence>
<name>A0ABU0ADS2_9BACI</name>
<proteinExistence type="predicted"/>
<dbReference type="EMBL" id="JAUSUB010000001">
    <property type="protein sequence ID" value="MDQ0268593.1"/>
    <property type="molecule type" value="Genomic_DNA"/>
</dbReference>
<evidence type="ECO:0000313" key="1">
    <source>
        <dbReference type="EMBL" id="MDQ0268593.1"/>
    </source>
</evidence>
<organism evidence="1 2">
    <name type="scientific">Cytobacillus purgationiresistens</name>
    <dbReference type="NCBI Taxonomy" id="863449"/>
    <lineage>
        <taxon>Bacteria</taxon>
        <taxon>Bacillati</taxon>
        <taxon>Bacillota</taxon>
        <taxon>Bacilli</taxon>
        <taxon>Bacillales</taxon>
        <taxon>Bacillaceae</taxon>
        <taxon>Cytobacillus</taxon>
    </lineage>
</organism>